<evidence type="ECO:0000256" key="2">
    <source>
        <dbReference type="ARBA" id="ARBA00022475"/>
    </source>
</evidence>
<evidence type="ECO:0000256" key="3">
    <source>
        <dbReference type="ARBA" id="ARBA00022676"/>
    </source>
</evidence>
<feature type="domain" description="Glycosyltransferase 2-like" evidence="6">
    <location>
        <begin position="7"/>
        <end position="164"/>
    </location>
</feature>
<dbReference type="Gene3D" id="3.90.550.10">
    <property type="entry name" value="Spore Coat Polysaccharide Biosynthesis Protein SpsA, Chain A"/>
    <property type="match status" value="1"/>
</dbReference>
<dbReference type="RefSeq" id="WP_012618168.1">
    <property type="nucleotide sequence ID" value="NC_011832.1"/>
</dbReference>
<dbReference type="PANTHER" id="PTHR43646">
    <property type="entry name" value="GLYCOSYLTRANSFERASE"/>
    <property type="match status" value="1"/>
</dbReference>
<dbReference type="InterPro" id="IPR029044">
    <property type="entry name" value="Nucleotide-diphossugar_trans"/>
</dbReference>
<evidence type="ECO:0000313" key="8">
    <source>
        <dbReference type="Proteomes" id="UP000002457"/>
    </source>
</evidence>
<dbReference type="CAZy" id="GT2">
    <property type="family name" value="Glycosyltransferase Family 2"/>
</dbReference>
<keyword evidence="5" id="KW-0472">Membrane</keyword>
<evidence type="ECO:0000256" key="5">
    <source>
        <dbReference type="ARBA" id="ARBA00023136"/>
    </source>
</evidence>
<sequence length="238" mass="26801">MVHTLISVIVPTYNEEQNISACLQSLNRQTLPRDSYEIIVVDGGSKDQTREIAAPFADQVFIQTSKKVGGARNDGAMAALGEILATTDADCVLPGDWLERIRDDFAADPAIVQVYGLVYPIEDSLKNRLSLASANLFSRIGYHTRTLYYTLGCNTAFRKEAFMKAGMYRTIDAGDDLEIARRTCKLGKVSLDSRLKVGFSMRRYQQFGTLKSLYQWLYIVVRGGNSEKYSYSQREYKK</sequence>
<gene>
    <name evidence="7" type="ordered locus">Mpal_1536</name>
</gene>
<dbReference type="GO" id="GO:0005886">
    <property type="term" value="C:plasma membrane"/>
    <property type="evidence" value="ECO:0007669"/>
    <property type="project" value="UniProtKB-SubCell"/>
</dbReference>
<dbReference type="GO" id="GO:0016757">
    <property type="term" value="F:glycosyltransferase activity"/>
    <property type="evidence" value="ECO:0007669"/>
    <property type="project" value="UniProtKB-KW"/>
</dbReference>
<dbReference type="eggNOG" id="arCOG01386">
    <property type="taxonomic scope" value="Archaea"/>
</dbReference>
<proteinExistence type="predicted"/>
<dbReference type="EMBL" id="CP001338">
    <property type="protein sequence ID" value="ACL16849.1"/>
    <property type="molecule type" value="Genomic_DNA"/>
</dbReference>
<keyword evidence="3" id="KW-0328">Glycosyltransferase</keyword>
<dbReference type="KEGG" id="mpl:Mpal_1536"/>
<reference evidence="7 8" key="1">
    <citation type="journal article" date="2015" name="Genome Announc.">
        <title>Complete Genome Sequence of Methanosphaerula palustris E1-9CT, a Hydrogenotrophic Methanogen Isolated from a Minerotrophic Fen Peatland.</title>
        <authorList>
            <person name="Cadillo-Quiroz H."/>
            <person name="Browne P."/>
            <person name="Kyrpides N."/>
            <person name="Woyke T."/>
            <person name="Goodwin L."/>
            <person name="Detter C."/>
            <person name="Yavitt J.B."/>
            <person name="Zinder S.H."/>
        </authorList>
    </citation>
    <scope>NUCLEOTIDE SEQUENCE [LARGE SCALE GENOMIC DNA]</scope>
    <source>
        <strain evidence="8">ATCC BAA-1556 / DSM 19958 / E1-9c</strain>
    </source>
</reference>
<dbReference type="Pfam" id="PF00535">
    <property type="entry name" value="Glycos_transf_2"/>
    <property type="match status" value="1"/>
</dbReference>
<keyword evidence="4 7" id="KW-0808">Transferase</keyword>
<dbReference type="GeneID" id="7271081"/>
<evidence type="ECO:0000313" key="7">
    <source>
        <dbReference type="EMBL" id="ACL16849.1"/>
    </source>
</evidence>
<dbReference type="AlphaFoldDB" id="B8GIN6"/>
<organism evidence="7 8">
    <name type="scientific">Methanosphaerula palustris (strain ATCC BAA-1556 / DSM 19958 / E1-9c)</name>
    <dbReference type="NCBI Taxonomy" id="521011"/>
    <lineage>
        <taxon>Archaea</taxon>
        <taxon>Methanobacteriati</taxon>
        <taxon>Methanobacteriota</taxon>
        <taxon>Stenosarchaea group</taxon>
        <taxon>Methanomicrobia</taxon>
        <taxon>Methanomicrobiales</taxon>
        <taxon>Methanoregulaceae</taxon>
        <taxon>Methanosphaerula</taxon>
    </lineage>
</organism>
<evidence type="ECO:0000256" key="4">
    <source>
        <dbReference type="ARBA" id="ARBA00022679"/>
    </source>
</evidence>
<dbReference type="HOGENOM" id="CLU_025996_17_4_2"/>
<dbReference type="InterPro" id="IPR001173">
    <property type="entry name" value="Glyco_trans_2-like"/>
</dbReference>
<accession>B8GIN6</accession>
<comment type="subcellular location">
    <subcellularLocation>
        <location evidence="1">Cell membrane</location>
    </subcellularLocation>
</comment>
<evidence type="ECO:0000259" key="6">
    <source>
        <dbReference type="Pfam" id="PF00535"/>
    </source>
</evidence>
<keyword evidence="8" id="KW-1185">Reference proteome</keyword>
<protein>
    <submittedName>
        <fullName evidence="7">Glycosyl transferase family 2</fullName>
    </submittedName>
</protein>
<dbReference type="PANTHER" id="PTHR43646:SF2">
    <property type="entry name" value="GLYCOSYLTRANSFERASE 2-LIKE DOMAIN-CONTAINING PROTEIN"/>
    <property type="match status" value="1"/>
</dbReference>
<dbReference type="STRING" id="521011.Mpal_1536"/>
<name>B8GIN6_METPE</name>
<dbReference type="Proteomes" id="UP000002457">
    <property type="component" value="Chromosome"/>
</dbReference>
<evidence type="ECO:0000256" key="1">
    <source>
        <dbReference type="ARBA" id="ARBA00004236"/>
    </source>
</evidence>
<dbReference type="SUPFAM" id="SSF53448">
    <property type="entry name" value="Nucleotide-diphospho-sugar transferases"/>
    <property type="match status" value="1"/>
</dbReference>
<keyword evidence="2" id="KW-1003">Cell membrane</keyword>